<evidence type="ECO:0000256" key="10">
    <source>
        <dbReference type="ARBA" id="ARBA00022989"/>
    </source>
</evidence>
<keyword evidence="7" id="KW-0547">Nucleotide-binding</keyword>
<feature type="domain" description="Protein kinase" evidence="14">
    <location>
        <begin position="1"/>
        <end position="220"/>
    </location>
</feature>
<keyword evidence="11" id="KW-0472">Membrane</keyword>
<dbReference type="PROSITE" id="PS50011">
    <property type="entry name" value="PROTEIN_KINASE_DOM"/>
    <property type="match status" value="1"/>
</dbReference>
<keyword evidence="10" id="KW-1133">Transmembrane helix</keyword>
<keyword evidence="16" id="KW-1185">Reference proteome</keyword>
<keyword evidence="6" id="KW-0677">Repeat</keyword>
<proteinExistence type="predicted"/>
<dbReference type="InterPro" id="IPR011009">
    <property type="entry name" value="Kinase-like_dom_sf"/>
</dbReference>
<dbReference type="SUPFAM" id="SSF56112">
    <property type="entry name" value="Protein kinase-like (PK-like)"/>
    <property type="match status" value="1"/>
</dbReference>
<dbReference type="FunFam" id="1.10.510.10:FF:000129">
    <property type="entry name" value="cysteine-rich receptor-like protein kinase 10"/>
    <property type="match status" value="1"/>
</dbReference>
<evidence type="ECO:0000256" key="8">
    <source>
        <dbReference type="ARBA" id="ARBA00022777"/>
    </source>
</evidence>
<dbReference type="SMART" id="SM00220">
    <property type="entry name" value="S_TKc"/>
    <property type="match status" value="1"/>
</dbReference>
<evidence type="ECO:0000259" key="14">
    <source>
        <dbReference type="PROSITE" id="PS50011"/>
    </source>
</evidence>
<evidence type="ECO:0000313" key="15">
    <source>
        <dbReference type="EnsemblPlants" id="Kaladp0839s0006.1.v1.1"/>
    </source>
</evidence>
<dbReference type="InterPro" id="IPR001245">
    <property type="entry name" value="Ser-Thr/Tyr_kinase_cat_dom"/>
</dbReference>
<dbReference type="InterPro" id="IPR008271">
    <property type="entry name" value="Ser/Thr_kinase_AS"/>
</dbReference>
<reference evidence="15" key="1">
    <citation type="submission" date="2021-01" db="UniProtKB">
        <authorList>
            <consortium name="EnsemblPlants"/>
        </authorList>
    </citation>
    <scope>IDENTIFICATION</scope>
</reference>
<protein>
    <recommendedName>
        <fullName evidence="14">Protein kinase domain-containing protein</fullName>
    </recommendedName>
</protein>
<comment type="subcellular location">
    <subcellularLocation>
        <location evidence="1">Membrane</location>
        <topology evidence="1">Single-pass membrane protein</topology>
    </subcellularLocation>
</comment>
<evidence type="ECO:0000256" key="11">
    <source>
        <dbReference type="ARBA" id="ARBA00023136"/>
    </source>
</evidence>
<dbReference type="InterPro" id="IPR000719">
    <property type="entry name" value="Prot_kinase_dom"/>
</dbReference>
<dbReference type="Gene3D" id="1.10.510.10">
    <property type="entry name" value="Transferase(Phosphotransferase) domain 1"/>
    <property type="match status" value="1"/>
</dbReference>
<dbReference type="Proteomes" id="UP000594263">
    <property type="component" value="Unplaced"/>
</dbReference>
<evidence type="ECO:0000256" key="1">
    <source>
        <dbReference type="ARBA" id="ARBA00004167"/>
    </source>
</evidence>
<dbReference type="GO" id="GO:0004674">
    <property type="term" value="F:protein serine/threonine kinase activity"/>
    <property type="evidence" value="ECO:0007669"/>
    <property type="project" value="UniProtKB-KW"/>
</dbReference>
<keyword evidence="3" id="KW-0808">Transferase</keyword>
<evidence type="ECO:0000256" key="7">
    <source>
        <dbReference type="ARBA" id="ARBA00022741"/>
    </source>
</evidence>
<organism evidence="15 16">
    <name type="scientific">Kalanchoe fedtschenkoi</name>
    <name type="common">Lavender scallops</name>
    <name type="synonym">South American air plant</name>
    <dbReference type="NCBI Taxonomy" id="63787"/>
    <lineage>
        <taxon>Eukaryota</taxon>
        <taxon>Viridiplantae</taxon>
        <taxon>Streptophyta</taxon>
        <taxon>Embryophyta</taxon>
        <taxon>Tracheophyta</taxon>
        <taxon>Spermatophyta</taxon>
        <taxon>Magnoliopsida</taxon>
        <taxon>eudicotyledons</taxon>
        <taxon>Gunneridae</taxon>
        <taxon>Pentapetalae</taxon>
        <taxon>Saxifragales</taxon>
        <taxon>Crassulaceae</taxon>
        <taxon>Kalanchoe</taxon>
    </lineage>
</organism>
<dbReference type="OMA" id="HVMEFEN"/>
<dbReference type="GO" id="GO:0006950">
    <property type="term" value="P:response to stress"/>
    <property type="evidence" value="ECO:0007669"/>
    <property type="project" value="UniProtKB-ARBA"/>
</dbReference>
<sequence length="264" mass="29437">MKGFSSMNSCPTLVSIVSYLVGKILITKLHKNPFKRACLDWEIRYKIIGGIAKGLLYLHEDSRLRIIHRDLKAGNILLDEEMCPKIADFGMARLFIMNETQGDTNRIVGTYGYMAPEYVMHGKFSVKSNVYSFGILLLEIISGQKYNRFCIGGEPYELTSFAWDSWKVGTATKMIDPTIFSGPRNNILRTIHIELLCVQDAVSARPTMASVINMFNNTSLSLPLPSKPAYLATIESEKTITSGSAGKVGAQSVNWISITEQLPR</sequence>
<evidence type="ECO:0000256" key="2">
    <source>
        <dbReference type="ARBA" id="ARBA00022527"/>
    </source>
</evidence>
<dbReference type="AlphaFoldDB" id="A0A7N0VHT9"/>
<dbReference type="EnsemblPlants" id="Kaladp0839s0006.1.v1.1">
    <property type="protein sequence ID" value="Kaladp0839s0006.1.v1.1"/>
    <property type="gene ID" value="Kaladp0839s0006.v1.1"/>
</dbReference>
<evidence type="ECO:0000256" key="12">
    <source>
        <dbReference type="ARBA" id="ARBA00023170"/>
    </source>
</evidence>
<keyword evidence="8" id="KW-0418">Kinase</keyword>
<evidence type="ECO:0000256" key="5">
    <source>
        <dbReference type="ARBA" id="ARBA00022729"/>
    </source>
</evidence>
<dbReference type="PANTHER" id="PTHR27002">
    <property type="entry name" value="RECEPTOR-LIKE SERINE/THREONINE-PROTEIN KINASE SD1-8"/>
    <property type="match status" value="1"/>
</dbReference>
<accession>A0A7N0VHT9</accession>
<evidence type="ECO:0000256" key="6">
    <source>
        <dbReference type="ARBA" id="ARBA00022737"/>
    </source>
</evidence>
<dbReference type="GO" id="GO:0005524">
    <property type="term" value="F:ATP binding"/>
    <property type="evidence" value="ECO:0007669"/>
    <property type="project" value="UniProtKB-KW"/>
</dbReference>
<evidence type="ECO:0000256" key="13">
    <source>
        <dbReference type="ARBA" id="ARBA00023180"/>
    </source>
</evidence>
<evidence type="ECO:0000256" key="9">
    <source>
        <dbReference type="ARBA" id="ARBA00022840"/>
    </source>
</evidence>
<keyword evidence="5" id="KW-0732">Signal</keyword>
<keyword evidence="2" id="KW-0723">Serine/threonine-protein kinase</keyword>
<evidence type="ECO:0000256" key="4">
    <source>
        <dbReference type="ARBA" id="ARBA00022692"/>
    </source>
</evidence>
<keyword evidence="13" id="KW-0325">Glycoprotein</keyword>
<dbReference type="Pfam" id="PF07714">
    <property type="entry name" value="PK_Tyr_Ser-Thr"/>
    <property type="match status" value="1"/>
</dbReference>
<dbReference type="Gramene" id="Kaladp0839s0006.1.v1.1">
    <property type="protein sequence ID" value="Kaladp0839s0006.1.v1.1"/>
    <property type="gene ID" value="Kaladp0839s0006.v1.1"/>
</dbReference>
<keyword evidence="12" id="KW-0675">Receptor</keyword>
<dbReference type="PROSITE" id="PS00108">
    <property type="entry name" value="PROTEIN_KINASE_ST"/>
    <property type="match status" value="1"/>
</dbReference>
<keyword evidence="9" id="KW-0067">ATP-binding</keyword>
<keyword evidence="4" id="KW-0812">Transmembrane</keyword>
<evidence type="ECO:0000313" key="16">
    <source>
        <dbReference type="Proteomes" id="UP000594263"/>
    </source>
</evidence>
<dbReference type="GO" id="GO:0005886">
    <property type="term" value="C:plasma membrane"/>
    <property type="evidence" value="ECO:0007669"/>
    <property type="project" value="TreeGrafter"/>
</dbReference>
<evidence type="ECO:0000256" key="3">
    <source>
        <dbReference type="ARBA" id="ARBA00022679"/>
    </source>
</evidence>
<name>A0A7N0VHT9_KALFE</name>
<dbReference type="PANTHER" id="PTHR27002:SF181">
    <property type="entry name" value="RECEPTOR-LIKE SERINE_THREONINE-PROTEIN KINASE"/>
    <property type="match status" value="1"/>
</dbReference>